<keyword evidence="3" id="KW-1185">Reference proteome</keyword>
<dbReference type="SUPFAM" id="SSF111148">
    <property type="entry name" value="YggX-like"/>
    <property type="match status" value="1"/>
</dbReference>
<keyword evidence="1" id="KW-0408">Iron</keyword>
<name>A0ABT1L665_9GAMM</name>
<dbReference type="InterPro" id="IPR007457">
    <property type="entry name" value="Fe_traffick_prot_YggX"/>
</dbReference>
<dbReference type="Proteomes" id="UP001320768">
    <property type="component" value="Unassembled WGS sequence"/>
</dbReference>
<sequence>MSNLIYCKKLKQNLPQLAFLPFPGDMGARIQQNISAEAWQQWLIQQTKLINEYRMDPMSEKTQQFLREEMESFLFE</sequence>
<dbReference type="Gene3D" id="1.10.3880.10">
    <property type="entry name" value="Fe(II) trafficking protein YggX"/>
    <property type="match status" value="1"/>
</dbReference>
<dbReference type="NCBIfam" id="NF003817">
    <property type="entry name" value="PRK05408.1"/>
    <property type="match status" value="1"/>
</dbReference>
<proteinExistence type="predicted"/>
<evidence type="ECO:0000313" key="2">
    <source>
        <dbReference type="EMBL" id="MCP8352579.1"/>
    </source>
</evidence>
<dbReference type="PANTHER" id="PTHR36965:SF1">
    <property type="entry name" value="FE(2+)-TRAFFICKING PROTEIN-RELATED"/>
    <property type="match status" value="1"/>
</dbReference>
<accession>A0ABT1L665</accession>
<dbReference type="EMBL" id="JAKUDN010000002">
    <property type="protein sequence ID" value="MCP8352579.1"/>
    <property type="molecule type" value="Genomic_DNA"/>
</dbReference>
<dbReference type="PANTHER" id="PTHR36965">
    <property type="entry name" value="FE(2+)-TRAFFICKING PROTEIN-RELATED"/>
    <property type="match status" value="1"/>
</dbReference>
<organism evidence="2 3">
    <name type="scientific">Candidatus Synchoanobacter obligatus</name>
    <dbReference type="NCBI Taxonomy" id="2919597"/>
    <lineage>
        <taxon>Bacteria</taxon>
        <taxon>Pseudomonadati</taxon>
        <taxon>Pseudomonadota</taxon>
        <taxon>Gammaproteobacteria</taxon>
        <taxon>Candidatus Comchoanobacterales</taxon>
        <taxon>Candidatus Comchoanobacteraceae</taxon>
        <taxon>Candidatus Synchoanobacter</taxon>
    </lineage>
</organism>
<dbReference type="Pfam" id="PF04362">
    <property type="entry name" value="Iron_traffic"/>
    <property type="match status" value="1"/>
</dbReference>
<gene>
    <name evidence="2" type="ORF">MKS91_04680</name>
</gene>
<protein>
    <submittedName>
        <fullName evidence="2">Oxidative damage protection protein</fullName>
    </submittedName>
</protein>
<comment type="caution">
    <text evidence="2">The sequence shown here is derived from an EMBL/GenBank/DDBJ whole genome shotgun (WGS) entry which is preliminary data.</text>
</comment>
<reference evidence="2 3" key="1">
    <citation type="journal article" date="2022" name="Nat. Microbiol.">
        <title>The microbiome of a bacterivorous marine choanoflagellate contains a resource-demanding obligate bacterial associate.</title>
        <authorList>
            <person name="Needham D.M."/>
            <person name="Poirier C."/>
            <person name="Bachy C."/>
            <person name="George E.E."/>
            <person name="Wilken S."/>
            <person name="Yung C.C.M."/>
            <person name="Limardo A.J."/>
            <person name="Morando M."/>
            <person name="Sudek L."/>
            <person name="Malmstrom R.R."/>
            <person name="Keeling P.J."/>
            <person name="Santoro A.E."/>
            <person name="Worden A.Z."/>
        </authorList>
    </citation>
    <scope>NUCLEOTIDE SEQUENCE [LARGE SCALE GENOMIC DNA]</scope>
    <source>
        <strain evidence="2 3">Comchoano-2</strain>
    </source>
</reference>
<dbReference type="InterPro" id="IPR036766">
    <property type="entry name" value="Fe_traffick_prot_YggX_sf"/>
</dbReference>
<dbReference type="RefSeq" id="WP_258569685.1">
    <property type="nucleotide sequence ID" value="NZ_JAKUDN010000002.1"/>
</dbReference>
<evidence type="ECO:0000256" key="1">
    <source>
        <dbReference type="ARBA" id="ARBA00023004"/>
    </source>
</evidence>
<evidence type="ECO:0000313" key="3">
    <source>
        <dbReference type="Proteomes" id="UP001320768"/>
    </source>
</evidence>